<feature type="transmembrane region" description="Helical" evidence="5">
    <location>
        <begin position="265"/>
        <end position="283"/>
    </location>
</feature>
<gene>
    <name evidence="7" type="ORF">FHG66_07400</name>
</gene>
<keyword evidence="4 5" id="KW-0472">Membrane</keyword>
<feature type="transmembrane region" description="Helical" evidence="5">
    <location>
        <begin position="97"/>
        <end position="119"/>
    </location>
</feature>
<dbReference type="Pfam" id="PF07690">
    <property type="entry name" value="MFS_1"/>
    <property type="match status" value="1"/>
</dbReference>
<dbReference type="InterPro" id="IPR011701">
    <property type="entry name" value="MFS"/>
</dbReference>
<feature type="transmembrane region" description="Helical" evidence="5">
    <location>
        <begin position="236"/>
        <end position="258"/>
    </location>
</feature>
<feature type="transmembrane region" description="Helical" evidence="5">
    <location>
        <begin position="41"/>
        <end position="61"/>
    </location>
</feature>
<feature type="transmembrane region" description="Helical" evidence="5">
    <location>
        <begin position="156"/>
        <end position="177"/>
    </location>
</feature>
<dbReference type="AlphaFoldDB" id="A0A5C4N1R5"/>
<feature type="transmembrane region" description="Helical" evidence="5">
    <location>
        <begin position="289"/>
        <end position="312"/>
    </location>
</feature>
<dbReference type="Proteomes" id="UP000305887">
    <property type="component" value="Unassembled WGS sequence"/>
</dbReference>
<dbReference type="InterPro" id="IPR005828">
    <property type="entry name" value="MFS_sugar_transport-like"/>
</dbReference>
<dbReference type="RefSeq" id="WP_139076110.1">
    <property type="nucleotide sequence ID" value="NZ_VDFU01000006.1"/>
</dbReference>
<dbReference type="OrthoDB" id="9810614at2"/>
<dbReference type="InterPro" id="IPR036259">
    <property type="entry name" value="MFS_trans_sf"/>
</dbReference>
<keyword evidence="3 5" id="KW-1133">Transmembrane helix</keyword>
<sequence length="412" mass="43832">MLQVLASAWALLLGMYLLMIGNGLQGTLLGLRGELESFTTLEISVVMSAYFVGFLFASRMAPILIRRVGHVRVFSALGSLISAILILYPVLPEPWVWALARVAIGFCYCGVYITAESWLNDAASNANRGKALSLYMVVQMGGIVTAQWLISLNDVAGYAIFIIPSILVSLSFAPALLSATQTTPEFGAIKPLPIRRLIEVSPLACAGMFLLGSVFAAQFGMSAVFGTRAGLSESEITWMVSLTYLAALLSQYPIGWLSDHMDRRVLIMVLSALGGGVALLAFVLPGPLWLTLVAAAVVGGTSNPLYALLIAYANDFLEREDMAAASAGLLFINGLGAIAGPLVVGWMMDAMGAQGFWAIIAGVMIALAVYAWWRMRAAPQKPIIGERTTYAPIPAAASSVAASEMPTERKVA</sequence>
<evidence type="ECO:0000256" key="3">
    <source>
        <dbReference type="ARBA" id="ARBA00022989"/>
    </source>
</evidence>
<organism evidence="7 8">
    <name type="scientific">Rubellimicrobium rubrum</name>
    <dbReference type="NCBI Taxonomy" id="2585369"/>
    <lineage>
        <taxon>Bacteria</taxon>
        <taxon>Pseudomonadati</taxon>
        <taxon>Pseudomonadota</taxon>
        <taxon>Alphaproteobacteria</taxon>
        <taxon>Rhodobacterales</taxon>
        <taxon>Roseobacteraceae</taxon>
        <taxon>Rubellimicrobium</taxon>
    </lineage>
</organism>
<dbReference type="SUPFAM" id="SSF103473">
    <property type="entry name" value="MFS general substrate transporter"/>
    <property type="match status" value="1"/>
</dbReference>
<dbReference type="InterPro" id="IPR020846">
    <property type="entry name" value="MFS_dom"/>
</dbReference>
<evidence type="ECO:0000256" key="1">
    <source>
        <dbReference type="ARBA" id="ARBA00004370"/>
    </source>
</evidence>
<feature type="transmembrane region" description="Helical" evidence="5">
    <location>
        <begin position="73"/>
        <end position="91"/>
    </location>
</feature>
<proteinExistence type="predicted"/>
<dbReference type="CDD" id="cd17477">
    <property type="entry name" value="MFS_YcaD_like"/>
    <property type="match status" value="1"/>
</dbReference>
<feature type="transmembrane region" description="Helical" evidence="5">
    <location>
        <begin position="354"/>
        <end position="373"/>
    </location>
</feature>
<dbReference type="PANTHER" id="PTHR23521">
    <property type="entry name" value="TRANSPORTER MFS SUPERFAMILY"/>
    <property type="match status" value="1"/>
</dbReference>
<dbReference type="Gene3D" id="1.20.1250.20">
    <property type="entry name" value="MFS general substrate transporter like domains"/>
    <property type="match status" value="2"/>
</dbReference>
<feature type="transmembrane region" description="Helical" evidence="5">
    <location>
        <begin position="324"/>
        <end position="348"/>
    </location>
</feature>
<keyword evidence="2 5" id="KW-0812">Transmembrane</keyword>
<dbReference type="EMBL" id="VDFU01000006">
    <property type="protein sequence ID" value="TNC50789.1"/>
    <property type="molecule type" value="Genomic_DNA"/>
</dbReference>
<reference evidence="7 8" key="1">
    <citation type="submission" date="2019-06" db="EMBL/GenBank/DDBJ databases">
        <title>YIM 131921 draft genome.</title>
        <authorList>
            <person name="Jiang L."/>
        </authorList>
    </citation>
    <scope>NUCLEOTIDE SEQUENCE [LARGE SCALE GENOMIC DNA]</scope>
    <source>
        <strain evidence="7 8">YIM 131921</strain>
    </source>
</reference>
<evidence type="ECO:0000256" key="5">
    <source>
        <dbReference type="SAM" id="Phobius"/>
    </source>
</evidence>
<evidence type="ECO:0000313" key="7">
    <source>
        <dbReference type="EMBL" id="TNC50789.1"/>
    </source>
</evidence>
<dbReference type="GO" id="GO:0022857">
    <property type="term" value="F:transmembrane transporter activity"/>
    <property type="evidence" value="ECO:0007669"/>
    <property type="project" value="InterPro"/>
</dbReference>
<name>A0A5C4N1R5_9RHOB</name>
<feature type="domain" description="Major facilitator superfamily (MFS) profile" evidence="6">
    <location>
        <begin position="200"/>
        <end position="412"/>
    </location>
</feature>
<dbReference type="PANTHER" id="PTHR23521:SF3">
    <property type="entry name" value="MFS TRANSPORTER"/>
    <property type="match status" value="1"/>
</dbReference>
<protein>
    <submittedName>
        <fullName evidence="7">MFS transporter</fullName>
    </submittedName>
</protein>
<evidence type="ECO:0000313" key="8">
    <source>
        <dbReference type="Proteomes" id="UP000305887"/>
    </source>
</evidence>
<comment type="subcellular location">
    <subcellularLocation>
        <location evidence="1">Membrane</location>
    </subcellularLocation>
</comment>
<keyword evidence="8" id="KW-1185">Reference proteome</keyword>
<evidence type="ECO:0000256" key="4">
    <source>
        <dbReference type="ARBA" id="ARBA00023136"/>
    </source>
</evidence>
<dbReference type="Pfam" id="PF00083">
    <property type="entry name" value="Sugar_tr"/>
    <property type="match status" value="1"/>
</dbReference>
<feature type="transmembrane region" description="Helical" evidence="5">
    <location>
        <begin position="131"/>
        <end position="150"/>
    </location>
</feature>
<comment type="caution">
    <text evidence="7">The sequence shown here is derived from an EMBL/GenBank/DDBJ whole genome shotgun (WGS) entry which is preliminary data.</text>
</comment>
<evidence type="ECO:0000259" key="6">
    <source>
        <dbReference type="PROSITE" id="PS50850"/>
    </source>
</evidence>
<dbReference type="InterPro" id="IPR047200">
    <property type="entry name" value="MFS_YcaD-like"/>
</dbReference>
<dbReference type="PROSITE" id="PS50850">
    <property type="entry name" value="MFS"/>
    <property type="match status" value="1"/>
</dbReference>
<accession>A0A5C4N1R5</accession>
<evidence type="ECO:0000256" key="2">
    <source>
        <dbReference type="ARBA" id="ARBA00022692"/>
    </source>
</evidence>
<feature type="transmembrane region" description="Helical" evidence="5">
    <location>
        <begin position="197"/>
        <end position="216"/>
    </location>
</feature>
<dbReference type="GO" id="GO:0005886">
    <property type="term" value="C:plasma membrane"/>
    <property type="evidence" value="ECO:0007669"/>
    <property type="project" value="TreeGrafter"/>
</dbReference>